<feature type="chain" id="PRO_5043417326" evidence="1">
    <location>
        <begin position="20"/>
        <end position="95"/>
    </location>
</feature>
<dbReference type="AlphaFoldDB" id="A0AAV6U3N0"/>
<dbReference type="Proteomes" id="UP000827092">
    <property type="component" value="Unassembled WGS sequence"/>
</dbReference>
<dbReference type="EMBL" id="JAFNEN010000696">
    <property type="protein sequence ID" value="KAG8178443.1"/>
    <property type="molecule type" value="Genomic_DNA"/>
</dbReference>
<evidence type="ECO:0000313" key="2">
    <source>
        <dbReference type="EMBL" id="KAG8178443.1"/>
    </source>
</evidence>
<name>A0AAV6U3N0_9ARAC</name>
<comment type="caution">
    <text evidence="2">The sequence shown here is derived from an EMBL/GenBank/DDBJ whole genome shotgun (WGS) entry which is preliminary data.</text>
</comment>
<sequence length="95" mass="10957">MKLFFSVFLCILWPKCVFSDERLVVVTLNVMKGVLFIPRKTSVNLFNFICITVSSAQYTSRETIYIGFPPHFSPEEDKFEKFVNLTECALLLGTH</sequence>
<keyword evidence="3" id="KW-1185">Reference proteome</keyword>
<feature type="signal peptide" evidence="1">
    <location>
        <begin position="1"/>
        <end position="19"/>
    </location>
</feature>
<organism evidence="2 3">
    <name type="scientific">Oedothorax gibbosus</name>
    <dbReference type="NCBI Taxonomy" id="931172"/>
    <lineage>
        <taxon>Eukaryota</taxon>
        <taxon>Metazoa</taxon>
        <taxon>Ecdysozoa</taxon>
        <taxon>Arthropoda</taxon>
        <taxon>Chelicerata</taxon>
        <taxon>Arachnida</taxon>
        <taxon>Araneae</taxon>
        <taxon>Araneomorphae</taxon>
        <taxon>Entelegynae</taxon>
        <taxon>Araneoidea</taxon>
        <taxon>Linyphiidae</taxon>
        <taxon>Erigoninae</taxon>
        <taxon>Oedothorax</taxon>
    </lineage>
</organism>
<reference evidence="2 3" key="1">
    <citation type="journal article" date="2022" name="Nat. Ecol. Evol.">
        <title>A masculinizing supergene underlies an exaggerated male reproductive morph in a spider.</title>
        <authorList>
            <person name="Hendrickx F."/>
            <person name="De Corte Z."/>
            <person name="Sonet G."/>
            <person name="Van Belleghem S.M."/>
            <person name="Kostlbacher S."/>
            <person name="Vangestel C."/>
        </authorList>
    </citation>
    <scope>NUCLEOTIDE SEQUENCE [LARGE SCALE GENOMIC DNA]</scope>
    <source>
        <strain evidence="2">W744_W776</strain>
    </source>
</reference>
<gene>
    <name evidence="2" type="ORF">JTE90_016115</name>
</gene>
<evidence type="ECO:0000256" key="1">
    <source>
        <dbReference type="SAM" id="SignalP"/>
    </source>
</evidence>
<keyword evidence="1" id="KW-0732">Signal</keyword>
<accession>A0AAV6U3N0</accession>
<evidence type="ECO:0000313" key="3">
    <source>
        <dbReference type="Proteomes" id="UP000827092"/>
    </source>
</evidence>
<protein>
    <submittedName>
        <fullName evidence="2">Uncharacterized protein</fullName>
    </submittedName>
</protein>
<proteinExistence type="predicted"/>